<evidence type="ECO:0000256" key="2">
    <source>
        <dbReference type="ARBA" id="ARBA00022553"/>
    </source>
</evidence>
<feature type="compositionally biased region" description="Basic and acidic residues" evidence="10">
    <location>
        <begin position="185"/>
        <end position="196"/>
    </location>
</feature>
<dbReference type="InterPro" id="IPR009057">
    <property type="entry name" value="Homeodomain-like_sf"/>
</dbReference>
<dbReference type="SMART" id="SM00448">
    <property type="entry name" value="REC"/>
    <property type="match status" value="1"/>
</dbReference>
<evidence type="ECO:0000256" key="10">
    <source>
        <dbReference type="SAM" id="MobiDB-lite"/>
    </source>
</evidence>
<keyword evidence="14" id="KW-1185">Reference proteome</keyword>
<dbReference type="Gene3D" id="3.40.50.2300">
    <property type="match status" value="1"/>
</dbReference>
<evidence type="ECO:0008006" key="15">
    <source>
        <dbReference type="Google" id="ProtNLM"/>
    </source>
</evidence>
<dbReference type="PANTHER" id="PTHR43874">
    <property type="entry name" value="TWO-COMPONENT RESPONSE REGULATOR"/>
    <property type="match status" value="1"/>
</dbReference>
<evidence type="ECO:0000313" key="14">
    <source>
        <dbReference type="Proteomes" id="UP001231189"/>
    </source>
</evidence>
<keyword evidence="6" id="KW-0010">Activator</keyword>
<dbReference type="Pfam" id="PF00249">
    <property type="entry name" value="Myb_DNA-binding"/>
    <property type="match status" value="1"/>
</dbReference>
<evidence type="ECO:0000256" key="6">
    <source>
        <dbReference type="ARBA" id="ARBA00023159"/>
    </source>
</evidence>
<dbReference type="PROSITE" id="PS50110">
    <property type="entry name" value="RESPONSE_REGULATORY"/>
    <property type="match status" value="1"/>
</dbReference>
<keyword evidence="2 9" id="KW-0597">Phosphoprotein</keyword>
<evidence type="ECO:0000256" key="9">
    <source>
        <dbReference type="PROSITE-ProRule" id="PRU00169"/>
    </source>
</evidence>
<proteinExistence type="predicted"/>
<feature type="domain" description="HTH myb-type" evidence="12">
    <location>
        <begin position="203"/>
        <end position="261"/>
    </location>
</feature>
<sequence>MASGGRHGKERRALEMDKFPEGMRVLAVDDNRVCLRVLEILLRECKYEPTVVTDAATALRILREGGEDQFDLVITDVHMPDMDGFQLLELIGLEMDLPVIMLSVDGEKETIIKGIAHGACDYMVKPVSLKKLKNIWQHVVRKNLRAMNHDSSSDSDDADQMEVKPVIVEGERGYAKCKRCSKKMKNDADSSDENKECMGVPTTQKKPRVSWTGELHRRFLEVVDQLGEGAYPKTILKMMNVKYLTRANVASHLQKYRIYLKRVNDGPGKHGQSYERWNSPSCINMNHHRGQPLSALAFRGSDNLLAAPSSVLEPHHVPLQSTNLAMSTVGNGGRTLRNAVPPMPEARRRHASCPPVNSSAKISDHKMLDAFSSSHSDKEHENFLLESLLGASNVVPSSHPVGSSFGNMPTSGMLEPVNKFRVQPPELMNPPSAVGAHLYTQLPYHVGNSSYPWNNMASSSYPSPVDGAPLIPSKVNIPHMNQLPSFGASPGQMPIFQNEQQNQIEGIINKTTPVVGFNEEMRALFNIASKTSPAEKTIDNFSPMTQMINGGNTSSQLPNLQTGSFVAQPTLMVNGAFPGIQDCSVEPTQMLNGGHASGTLPMQEGPVGQKAPDDYQQPTYTDSCFLDDILASMPNQTQVKMASAAESSLLKALGFCPENLWVSEDDLRRFKEIFDSPIRDAHLRVMAAIFGKEIPMSFEREVHCRVTVPTQ</sequence>
<dbReference type="GO" id="GO:0005634">
    <property type="term" value="C:nucleus"/>
    <property type="evidence" value="ECO:0007669"/>
    <property type="project" value="UniProtKB-SubCell"/>
</dbReference>
<comment type="caution">
    <text evidence="13">The sequence shown here is derived from an EMBL/GenBank/DDBJ whole genome shotgun (WGS) entry which is preliminary data.</text>
</comment>
<accession>A0AAD8R2V4</accession>
<feature type="region of interest" description="Disordered" evidence="10">
    <location>
        <begin position="185"/>
        <end position="204"/>
    </location>
</feature>
<dbReference type="InterPro" id="IPR001789">
    <property type="entry name" value="Sig_transdc_resp-reg_receiver"/>
</dbReference>
<evidence type="ECO:0000256" key="4">
    <source>
        <dbReference type="ARBA" id="ARBA00023015"/>
    </source>
</evidence>
<dbReference type="PANTHER" id="PTHR43874:SF189">
    <property type="entry name" value="RESPONSE REGULATORY DOMAIN-CONTAINING PROTEIN"/>
    <property type="match status" value="1"/>
</dbReference>
<dbReference type="PROSITE" id="PS51294">
    <property type="entry name" value="HTH_MYB"/>
    <property type="match status" value="1"/>
</dbReference>
<dbReference type="NCBIfam" id="TIGR01557">
    <property type="entry name" value="myb_SHAQKYF"/>
    <property type="match status" value="1"/>
</dbReference>
<feature type="domain" description="Response regulatory" evidence="11">
    <location>
        <begin position="24"/>
        <end position="140"/>
    </location>
</feature>
<evidence type="ECO:0000256" key="8">
    <source>
        <dbReference type="ARBA" id="ARBA00023242"/>
    </source>
</evidence>
<dbReference type="GO" id="GO:0000160">
    <property type="term" value="P:phosphorelay signal transduction system"/>
    <property type="evidence" value="ECO:0007669"/>
    <property type="project" value="UniProtKB-KW"/>
</dbReference>
<evidence type="ECO:0000259" key="12">
    <source>
        <dbReference type="PROSITE" id="PS51294"/>
    </source>
</evidence>
<dbReference type="InterPro" id="IPR011006">
    <property type="entry name" value="CheY-like_superfamily"/>
</dbReference>
<evidence type="ECO:0000256" key="7">
    <source>
        <dbReference type="ARBA" id="ARBA00023163"/>
    </source>
</evidence>
<feature type="region of interest" description="Disordered" evidence="10">
    <location>
        <begin position="589"/>
        <end position="614"/>
    </location>
</feature>
<dbReference type="SUPFAM" id="SSF46689">
    <property type="entry name" value="Homeodomain-like"/>
    <property type="match status" value="1"/>
</dbReference>
<dbReference type="InterPro" id="IPR017930">
    <property type="entry name" value="Myb_dom"/>
</dbReference>
<dbReference type="AlphaFoldDB" id="A0AAD8R2V4"/>
<dbReference type="InterPro" id="IPR045279">
    <property type="entry name" value="ARR-like"/>
</dbReference>
<dbReference type="Gene3D" id="1.10.10.60">
    <property type="entry name" value="Homeodomain-like"/>
    <property type="match status" value="1"/>
</dbReference>
<dbReference type="SUPFAM" id="SSF52172">
    <property type="entry name" value="CheY-like"/>
    <property type="match status" value="1"/>
</dbReference>
<dbReference type="GO" id="GO:0003677">
    <property type="term" value="F:DNA binding"/>
    <property type="evidence" value="ECO:0007669"/>
    <property type="project" value="UniProtKB-KW"/>
</dbReference>
<evidence type="ECO:0000259" key="11">
    <source>
        <dbReference type="PROSITE" id="PS50110"/>
    </source>
</evidence>
<keyword evidence="4" id="KW-0805">Transcription regulation</keyword>
<gene>
    <name evidence="13" type="ORF">QYE76_036629</name>
</gene>
<evidence type="ECO:0000256" key="5">
    <source>
        <dbReference type="ARBA" id="ARBA00023125"/>
    </source>
</evidence>
<evidence type="ECO:0000256" key="1">
    <source>
        <dbReference type="ARBA" id="ARBA00004123"/>
    </source>
</evidence>
<dbReference type="InterPro" id="IPR001005">
    <property type="entry name" value="SANT/Myb"/>
</dbReference>
<dbReference type="CDD" id="cd17584">
    <property type="entry name" value="REC_typeB_ARR-like"/>
    <property type="match status" value="1"/>
</dbReference>
<comment type="subcellular location">
    <subcellularLocation>
        <location evidence="1">Nucleus</location>
    </subcellularLocation>
</comment>
<keyword evidence="8" id="KW-0539">Nucleus</keyword>
<dbReference type="Proteomes" id="UP001231189">
    <property type="component" value="Unassembled WGS sequence"/>
</dbReference>
<keyword evidence="5" id="KW-0238">DNA-binding</keyword>
<reference evidence="13" key="1">
    <citation type="submission" date="2023-07" db="EMBL/GenBank/DDBJ databases">
        <title>A chromosome-level genome assembly of Lolium multiflorum.</title>
        <authorList>
            <person name="Chen Y."/>
            <person name="Copetti D."/>
            <person name="Kolliker R."/>
            <person name="Studer B."/>
        </authorList>
    </citation>
    <scope>NUCLEOTIDE SEQUENCE</scope>
    <source>
        <strain evidence="13">02402/16</strain>
        <tissue evidence="13">Leaf</tissue>
    </source>
</reference>
<keyword evidence="3" id="KW-0902">Two-component regulatory system</keyword>
<dbReference type="InterPro" id="IPR006447">
    <property type="entry name" value="Myb_dom_plants"/>
</dbReference>
<evidence type="ECO:0000256" key="3">
    <source>
        <dbReference type="ARBA" id="ARBA00023012"/>
    </source>
</evidence>
<feature type="modified residue" description="4-aspartylphosphate" evidence="9">
    <location>
        <position position="76"/>
    </location>
</feature>
<dbReference type="Pfam" id="PF00072">
    <property type="entry name" value="Response_reg"/>
    <property type="match status" value="1"/>
</dbReference>
<organism evidence="13 14">
    <name type="scientific">Lolium multiflorum</name>
    <name type="common">Italian ryegrass</name>
    <name type="synonym">Lolium perenne subsp. multiflorum</name>
    <dbReference type="NCBI Taxonomy" id="4521"/>
    <lineage>
        <taxon>Eukaryota</taxon>
        <taxon>Viridiplantae</taxon>
        <taxon>Streptophyta</taxon>
        <taxon>Embryophyta</taxon>
        <taxon>Tracheophyta</taxon>
        <taxon>Spermatophyta</taxon>
        <taxon>Magnoliopsida</taxon>
        <taxon>Liliopsida</taxon>
        <taxon>Poales</taxon>
        <taxon>Poaceae</taxon>
        <taxon>BOP clade</taxon>
        <taxon>Pooideae</taxon>
        <taxon>Poodae</taxon>
        <taxon>Poeae</taxon>
        <taxon>Poeae Chloroplast Group 2 (Poeae type)</taxon>
        <taxon>Loliodinae</taxon>
        <taxon>Loliinae</taxon>
        <taxon>Lolium</taxon>
    </lineage>
</organism>
<name>A0AAD8R2V4_LOLMU</name>
<dbReference type="EMBL" id="JAUUTY010000007">
    <property type="protein sequence ID" value="KAK1612956.1"/>
    <property type="molecule type" value="Genomic_DNA"/>
</dbReference>
<keyword evidence="7" id="KW-0804">Transcription</keyword>
<dbReference type="FunFam" id="1.10.10.60:FF:000007">
    <property type="entry name" value="Two-component response regulator"/>
    <property type="match status" value="1"/>
</dbReference>
<dbReference type="GO" id="GO:0009736">
    <property type="term" value="P:cytokinin-activated signaling pathway"/>
    <property type="evidence" value="ECO:0007669"/>
    <property type="project" value="InterPro"/>
</dbReference>
<protein>
    <recommendedName>
        <fullName evidence="15">Two-component response regulator</fullName>
    </recommendedName>
</protein>
<evidence type="ECO:0000313" key="13">
    <source>
        <dbReference type="EMBL" id="KAK1612956.1"/>
    </source>
</evidence>